<dbReference type="AlphaFoldDB" id="A0A6C2CLC0"/>
<dbReference type="PANTHER" id="PTHR31650">
    <property type="entry name" value="O-ACYLTRANSFERASE (WSD1-LIKE) FAMILY PROTEIN"/>
    <property type="match status" value="1"/>
</dbReference>
<dbReference type="InterPro" id="IPR004255">
    <property type="entry name" value="O-acyltransferase_WSD1_N"/>
</dbReference>
<evidence type="ECO:0000313" key="12">
    <source>
        <dbReference type="Proteomes" id="UP000389128"/>
    </source>
</evidence>
<keyword evidence="12" id="KW-1185">Reference proteome</keyword>
<dbReference type="GO" id="GO:0019432">
    <property type="term" value="P:triglyceride biosynthetic process"/>
    <property type="evidence" value="ECO:0007669"/>
    <property type="project" value="UniProtKB-UniPathway"/>
</dbReference>
<evidence type="ECO:0000256" key="8">
    <source>
        <dbReference type="ARBA" id="ARBA00048109"/>
    </source>
</evidence>
<dbReference type="RefSeq" id="WP_148580899.1">
    <property type="nucleotide sequence ID" value="NZ_SDKK01000024.1"/>
</dbReference>
<dbReference type="Gene3D" id="3.30.559.10">
    <property type="entry name" value="Chloramphenicol acetyltransferase-like domain"/>
    <property type="match status" value="1"/>
</dbReference>
<comment type="catalytic activity">
    <reaction evidence="8">
        <text>an acyl-CoA + a 1,2-diacyl-sn-glycerol = a triacyl-sn-glycerol + CoA</text>
        <dbReference type="Rhea" id="RHEA:10868"/>
        <dbReference type="ChEBI" id="CHEBI:17815"/>
        <dbReference type="ChEBI" id="CHEBI:57287"/>
        <dbReference type="ChEBI" id="CHEBI:58342"/>
        <dbReference type="ChEBI" id="CHEBI:64615"/>
        <dbReference type="EC" id="2.3.1.20"/>
    </reaction>
</comment>
<evidence type="ECO:0000259" key="10">
    <source>
        <dbReference type="Pfam" id="PF06974"/>
    </source>
</evidence>
<evidence type="ECO:0000256" key="6">
    <source>
        <dbReference type="ARBA" id="ARBA00022798"/>
    </source>
</evidence>
<comment type="similarity">
    <text evidence="3">Belongs to the long-chain O-acyltransferase family.</text>
</comment>
<evidence type="ECO:0000313" key="11">
    <source>
        <dbReference type="EMBL" id="TYC53925.1"/>
    </source>
</evidence>
<accession>A0A6C2CLC0</accession>
<comment type="caution">
    <text evidence="11">The sequence shown here is derived from an EMBL/GenBank/DDBJ whole genome shotgun (WGS) entry which is preliminary data.</text>
</comment>
<evidence type="ECO:0000256" key="4">
    <source>
        <dbReference type="ARBA" id="ARBA00013244"/>
    </source>
</evidence>
<protein>
    <recommendedName>
        <fullName evidence="4">diacylglycerol O-acyltransferase</fullName>
        <ecNumber evidence="4">2.3.1.20</ecNumber>
    </recommendedName>
</protein>
<dbReference type="InterPro" id="IPR009721">
    <property type="entry name" value="O-acyltransferase_WSD1_C"/>
</dbReference>
<name>A0A6C2CLC0_9RHOO</name>
<dbReference type="EMBL" id="SDKK01000024">
    <property type="protein sequence ID" value="TYC53925.1"/>
    <property type="molecule type" value="Genomic_DNA"/>
</dbReference>
<dbReference type="GO" id="GO:0006071">
    <property type="term" value="P:glycerol metabolic process"/>
    <property type="evidence" value="ECO:0007669"/>
    <property type="project" value="UniProtKB-KW"/>
</dbReference>
<proteinExistence type="inferred from homology"/>
<comment type="pathway">
    <text evidence="1">Glycerolipid metabolism; triacylglycerol biosynthesis.</text>
</comment>
<dbReference type="Pfam" id="PF06974">
    <property type="entry name" value="WS_DGAT_C"/>
    <property type="match status" value="1"/>
</dbReference>
<evidence type="ECO:0000256" key="5">
    <source>
        <dbReference type="ARBA" id="ARBA00022679"/>
    </source>
</evidence>
<evidence type="ECO:0000256" key="3">
    <source>
        <dbReference type="ARBA" id="ARBA00009587"/>
    </source>
</evidence>
<dbReference type="EC" id="2.3.1.20" evidence="4"/>
<evidence type="ECO:0000256" key="7">
    <source>
        <dbReference type="ARBA" id="ARBA00023315"/>
    </source>
</evidence>
<feature type="domain" description="O-acyltransferase WSD1 C-terminal" evidence="10">
    <location>
        <begin position="312"/>
        <end position="454"/>
    </location>
</feature>
<dbReference type="InterPro" id="IPR045034">
    <property type="entry name" value="O-acyltransferase_WSD1-like"/>
</dbReference>
<dbReference type="InterPro" id="IPR023213">
    <property type="entry name" value="CAT-like_dom_sf"/>
</dbReference>
<comment type="pathway">
    <text evidence="2">Lipid metabolism.</text>
</comment>
<keyword evidence="7" id="KW-0012">Acyltransferase</keyword>
<dbReference type="SUPFAM" id="SSF52777">
    <property type="entry name" value="CoA-dependent acyltransferases"/>
    <property type="match status" value="1"/>
</dbReference>
<dbReference type="GO" id="GO:0005886">
    <property type="term" value="C:plasma membrane"/>
    <property type="evidence" value="ECO:0007669"/>
    <property type="project" value="TreeGrafter"/>
</dbReference>
<organism evidence="11 12">
    <name type="scientific">Zoogloea oleivorans</name>
    <dbReference type="NCBI Taxonomy" id="1552750"/>
    <lineage>
        <taxon>Bacteria</taxon>
        <taxon>Pseudomonadati</taxon>
        <taxon>Pseudomonadota</taxon>
        <taxon>Betaproteobacteria</taxon>
        <taxon>Rhodocyclales</taxon>
        <taxon>Zoogloeaceae</taxon>
        <taxon>Zoogloea</taxon>
    </lineage>
</organism>
<evidence type="ECO:0000259" key="9">
    <source>
        <dbReference type="Pfam" id="PF03007"/>
    </source>
</evidence>
<dbReference type="Pfam" id="PF03007">
    <property type="entry name" value="WS_DGAT_cat"/>
    <property type="match status" value="1"/>
</dbReference>
<evidence type="ECO:0000256" key="2">
    <source>
        <dbReference type="ARBA" id="ARBA00005189"/>
    </source>
</evidence>
<evidence type="ECO:0000256" key="1">
    <source>
        <dbReference type="ARBA" id="ARBA00004771"/>
    </source>
</evidence>
<dbReference type="GO" id="GO:0004144">
    <property type="term" value="F:diacylglycerol O-acyltransferase activity"/>
    <property type="evidence" value="ECO:0007669"/>
    <property type="project" value="UniProtKB-EC"/>
</dbReference>
<feature type="domain" description="O-acyltransferase WSD1-like N-terminal" evidence="9">
    <location>
        <begin position="7"/>
        <end position="171"/>
    </location>
</feature>
<dbReference type="Proteomes" id="UP000389128">
    <property type="component" value="Unassembled WGS sequence"/>
</dbReference>
<dbReference type="UniPathway" id="UPA00282"/>
<reference evidence="11 12" key="1">
    <citation type="submission" date="2019-01" db="EMBL/GenBank/DDBJ databases">
        <title>Zoogloea oleivorans genome sequencing and assembly.</title>
        <authorList>
            <person name="Tancsics A."/>
            <person name="Farkas M."/>
            <person name="Kriszt B."/>
            <person name="Maroti G."/>
            <person name="Horvath B."/>
        </authorList>
    </citation>
    <scope>NUCLEOTIDE SEQUENCE [LARGE SCALE GENOMIC DNA]</scope>
    <source>
        <strain evidence="11 12">Buc</strain>
    </source>
</reference>
<sequence length="474" mass="51304">MSALERLGSMDMTWLQIEQKTNLMQVLGLLILETSLDRSVLEERLRKDLLPLERFSQQVLRDTAGAVWETHQVELNVHIVEVVLPAGDEKAALESLIGTLAATPLDPARPLWQVHLIRSYRGGSALIARVHHCIADSIALIGVLRTLTDSSPNAAEALPTASAPPPAPSHFDKLYAPLTRTMVEGIKLSGAFWAKYWSLVFNPQQAFDYARATTALTLEIGKLNGLQDDSRTLFKAQPLGVKRASWSPPLSGSNVASIAADNGTTTNAVLLACLTGALHDYLAAQGASTAGVELRTLMPVNLRNEDSEEPLGNRSGLIPIELPVGIADPKARLEEMHIRVQDFSRTYEAQRTLGLFSLIGQTPRAVQLQALKLLANKSSALLCHVPGSHEPRYLAGAKIVEEMFWSPASGEMGLTISIVSYDGHYQIGVLADAAMVAAPSDITNRIEAELLALKPSPAPARKPARRAPRKVTST</sequence>
<dbReference type="PANTHER" id="PTHR31650:SF1">
    <property type="entry name" value="WAX ESTER SYNTHASE_DIACYLGLYCEROL ACYLTRANSFERASE 4-RELATED"/>
    <property type="match status" value="1"/>
</dbReference>
<keyword evidence="6" id="KW-0319">Glycerol metabolism</keyword>
<gene>
    <name evidence="11" type="ORF">ETQ85_20240</name>
</gene>
<keyword evidence="5" id="KW-0808">Transferase</keyword>
<dbReference type="OrthoDB" id="9810950at2"/>